<dbReference type="GO" id="GO:0005829">
    <property type="term" value="C:cytosol"/>
    <property type="evidence" value="ECO:0007669"/>
    <property type="project" value="TreeGrafter"/>
</dbReference>
<evidence type="ECO:0000256" key="3">
    <source>
        <dbReference type="ARBA" id="ARBA00023235"/>
    </source>
</evidence>
<evidence type="ECO:0000313" key="8">
    <source>
        <dbReference type="Proteomes" id="UP000038009"/>
    </source>
</evidence>
<keyword evidence="3" id="KW-0413">Isomerase</keyword>
<evidence type="ECO:0000256" key="5">
    <source>
        <dbReference type="PIRSR" id="PIRSR600821-52"/>
    </source>
</evidence>
<evidence type="ECO:0000259" key="6">
    <source>
        <dbReference type="SMART" id="SM01005"/>
    </source>
</evidence>
<dbReference type="VEuPathDB" id="TriTrypDB:Lsey_0111_0150"/>
<dbReference type="InterPro" id="IPR009006">
    <property type="entry name" value="Ala_racemase/Decarboxylase_C"/>
</dbReference>
<dbReference type="InterPro" id="IPR011079">
    <property type="entry name" value="Ala_racemase_C"/>
</dbReference>
<comment type="cofactor">
    <cofactor evidence="1 4">
        <name>pyridoxal 5'-phosphate</name>
        <dbReference type="ChEBI" id="CHEBI:597326"/>
    </cofactor>
</comment>
<feature type="domain" description="Alanine racemase C-terminal" evidence="6">
    <location>
        <begin position="271"/>
        <end position="419"/>
    </location>
</feature>
<dbReference type="SUPFAM" id="SSF51419">
    <property type="entry name" value="PLP-binding barrel"/>
    <property type="match status" value="1"/>
</dbReference>
<dbReference type="OrthoDB" id="186866at2759"/>
<evidence type="ECO:0000256" key="4">
    <source>
        <dbReference type="PIRSR" id="PIRSR600821-50"/>
    </source>
</evidence>
<feature type="modified residue" description="N6-(pyridoxal phosphate)lysine" evidence="4">
    <location>
        <position position="37"/>
    </location>
</feature>
<feature type="binding site" evidence="5">
    <location>
        <position position="356"/>
    </location>
    <ligand>
        <name>substrate</name>
    </ligand>
</feature>
<dbReference type="PRINTS" id="PR00992">
    <property type="entry name" value="ALARACEMASE"/>
</dbReference>
<dbReference type="GO" id="GO:0030170">
    <property type="term" value="F:pyridoxal phosphate binding"/>
    <property type="evidence" value="ECO:0007669"/>
    <property type="project" value="TreeGrafter"/>
</dbReference>
<dbReference type="GO" id="GO:0008784">
    <property type="term" value="F:alanine racemase activity"/>
    <property type="evidence" value="ECO:0007669"/>
    <property type="project" value="InterPro"/>
</dbReference>
<reference evidence="7 8" key="1">
    <citation type="journal article" date="2015" name="PLoS Pathog.">
        <title>Leptomonas seymouri: Adaptations to the Dixenous Life Cycle Analyzed by Genome Sequencing, Transcriptome Profiling and Co-infection with Leishmania donovani.</title>
        <authorList>
            <person name="Kraeva N."/>
            <person name="Butenko A."/>
            <person name="Hlavacova J."/>
            <person name="Kostygov A."/>
            <person name="Myskova J."/>
            <person name="Grybchuk D."/>
            <person name="Lestinova T."/>
            <person name="Votypka J."/>
            <person name="Volf P."/>
            <person name="Opperdoes F."/>
            <person name="Flegontov P."/>
            <person name="Lukes J."/>
            <person name="Yurchenko V."/>
        </authorList>
    </citation>
    <scope>NUCLEOTIDE SEQUENCE [LARGE SCALE GENOMIC DNA]</scope>
    <source>
        <strain evidence="7 8">ATCC 30220</strain>
    </source>
</reference>
<feature type="binding site" evidence="5">
    <location>
        <position position="156"/>
    </location>
    <ligand>
        <name>substrate</name>
    </ligand>
</feature>
<dbReference type="EMBL" id="LJSK01000111">
    <property type="protein sequence ID" value="KPI86900.1"/>
    <property type="molecule type" value="Genomic_DNA"/>
</dbReference>
<dbReference type="Gene3D" id="2.40.37.10">
    <property type="entry name" value="Lyase, Ornithine Decarboxylase, Chain A, domain 1"/>
    <property type="match status" value="1"/>
</dbReference>
<dbReference type="PANTHER" id="PTHR30511:SF0">
    <property type="entry name" value="ALANINE RACEMASE, CATABOLIC-RELATED"/>
    <property type="match status" value="1"/>
</dbReference>
<dbReference type="InterPro" id="IPR029066">
    <property type="entry name" value="PLP-binding_barrel"/>
</dbReference>
<dbReference type="SMART" id="SM01005">
    <property type="entry name" value="Ala_racemase_C"/>
    <property type="match status" value="1"/>
</dbReference>
<dbReference type="Pfam" id="PF01168">
    <property type="entry name" value="Ala_racemase_N"/>
    <property type="match status" value="1"/>
</dbReference>
<dbReference type="Pfam" id="PF00842">
    <property type="entry name" value="Ala_racemase_C"/>
    <property type="match status" value="1"/>
</dbReference>
<evidence type="ECO:0000256" key="1">
    <source>
        <dbReference type="ARBA" id="ARBA00001933"/>
    </source>
</evidence>
<dbReference type="GO" id="GO:0006522">
    <property type="term" value="P:alanine metabolic process"/>
    <property type="evidence" value="ECO:0007669"/>
    <property type="project" value="InterPro"/>
</dbReference>
<dbReference type="Gene3D" id="3.20.20.10">
    <property type="entry name" value="Alanine racemase"/>
    <property type="match status" value="1"/>
</dbReference>
<dbReference type="SUPFAM" id="SSF50621">
    <property type="entry name" value="Alanine racemase C-terminal domain-like"/>
    <property type="match status" value="1"/>
</dbReference>
<dbReference type="AlphaFoldDB" id="A0A0N1IL00"/>
<keyword evidence="2 4" id="KW-0663">Pyridoxal phosphate</keyword>
<dbReference type="PANTHER" id="PTHR30511">
    <property type="entry name" value="ALANINE RACEMASE"/>
    <property type="match status" value="1"/>
</dbReference>
<sequence length="420" mass="46168">MLRHSTYLEVRLHHIAHNIELIRTHYAPSARLIAMIKGNAYGNGLERVAGYMHDVCKVDHFGVASLGEAVAVLHGNAHNISRGRANNIVVFSDTELMNESLHHVYTDQNAKHRAGNGAMLAPVLGTEEQLHVFCKHRRTTFKDTPLFLKVNTGMDRLGVELNRLEELAPLLKENGGVDMLLQHFSVSGLVSHSFTKSQYTRFQRAKECLKAAGVEVRGTSAANSGAIEQHLAVEETYVRPGLMLYGPTSLVASSITPDEAPKYRMWDGKCCGYFYTKVLHHYVAKAGSYIGYGITRNLVPEDAVVVLIPTGYADGFMRYYSSMPVTVSPAPPRGYEDDPEVSANALVGVVFGNVNMDMAAVVVHPKAVGLSVGEIMSRIKSESRILVWGNDVAEKAAAVKSIPYQLMCGLSSRVPRRYVE</sequence>
<proteinExistence type="predicted"/>
<dbReference type="OMA" id="CREVWIE"/>
<organism evidence="7 8">
    <name type="scientific">Leptomonas seymouri</name>
    <dbReference type="NCBI Taxonomy" id="5684"/>
    <lineage>
        <taxon>Eukaryota</taxon>
        <taxon>Discoba</taxon>
        <taxon>Euglenozoa</taxon>
        <taxon>Kinetoplastea</taxon>
        <taxon>Metakinetoplastina</taxon>
        <taxon>Trypanosomatida</taxon>
        <taxon>Trypanosomatidae</taxon>
        <taxon>Leishmaniinae</taxon>
        <taxon>Leptomonas</taxon>
    </lineage>
</organism>
<comment type="caution">
    <text evidence="7">The sequence shown here is derived from an EMBL/GenBank/DDBJ whole genome shotgun (WGS) entry which is preliminary data.</text>
</comment>
<keyword evidence="8" id="KW-1185">Reference proteome</keyword>
<evidence type="ECO:0000313" key="7">
    <source>
        <dbReference type="EMBL" id="KPI86900.1"/>
    </source>
</evidence>
<gene>
    <name evidence="7" type="ORF">ABL78_4034</name>
</gene>
<evidence type="ECO:0000256" key="2">
    <source>
        <dbReference type="ARBA" id="ARBA00022898"/>
    </source>
</evidence>
<dbReference type="InterPro" id="IPR001608">
    <property type="entry name" value="Ala_racemase_N"/>
</dbReference>
<dbReference type="InterPro" id="IPR000821">
    <property type="entry name" value="Ala_racemase"/>
</dbReference>
<name>A0A0N1IL00_LEPSE</name>
<dbReference type="Proteomes" id="UP000038009">
    <property type="component" value="Unassembled WGS sequence"/>
</dbReference>
<protein>
    <submittedName>
        <fullName evidence="7">Putative alanine racemase 2</fullName>
    </submittedName>
</protein>
<accession>A0A0N1IL00</accession>